<reference evidence="13 14" key="1">
    <citation type="submission" date="2013-03" db="EMBL/GenBank/DDBJ databases">
        <title>The Genome Sequence of Phialophora europaea CBS 101466.</title>
        <authorList>
            <consortium name="The Broad Institute Genomics Platform"/>
            <person name="Cuomo C."/>
            <person name="de Hoog S."/>
            <person name="Gorbushina A."/>
            <person name="Walker B."/>
            <person name="Young S.K."/>
            <person name="Zeng Q."/>
            <person name="Gargeya S."/>
            <person name="Fitzgerald M."/>
            <person name="Haas B."/>
            <person name="Abouelleil A."/>
            <person name="Allen A.W."/>
            <person name="Alvarado L."/>
            <person name="Arachchi H.M."/>
            <person name="Berlin A.M."/>
            <person name="Chapman S.B."/>
            <person name="Gainer-Dewar J."/>
            <person name="Goldberg J."/>
            <person name="Griggs A."/>
            <person name="Gujja S."/>
            <person name="Hansen M."/>
            <person name="Howarth C."/>
            <person name="Imamovic A."/>
            <person name="Ireland A."/>
            <person name="Larimer J."/>
            <person name="McCowan C."/>
            <person name="Murphy C."/>
            <person name="Pearson M."/>
            <person name="Poon T.W."/>
            <person name="Priest M."/>
            <person name="Roberts A."/>
            <person name="Saif S."/>
            <person name="Shea T."/>
            <person name="Sisk P."/>
            <person name="Sykes S."/>
            <person name="Wortman J."/>
            <person name="Nusbaum C."/>
            <person name="Birren B."/>
        </authorList>
    </citation>
    <scope>NUCLEOTIDE SEQUENCE [LARGE SCALE GENOMIC DNA]</scope>
    <source>
        <strain evidence="13 14">CBS 101466</strain>
    </source>
</reference>
<dbReference type="PROSITE" id="PS00144">
    <property type="entry name" value="ASN_GLN_ASE_1"/>
    <property type="match status" value="1"/>
</dbReference>
<feature type="active site" evidence="7">
    <location>
        <position position="50"/>
    </location>
</feature>
<dbReference type="InterPro" id="IPR006034">
    <property type="entry name" value="Asparaginase/glutaminase-like"/>
</dbReference>
<dbReference type="PRINTS" id="PR00139">
    <property type="entry name" value="ASNGLNASE"/>
</dbReference>
<comment type="catalytic activity">
    <reaction evidence="4">
        <text>L-asparagine + H2O = L-aspartate + NH4(+)</text>
        <dbReference type="Rhea" id="RHEA:21016"/>
        <dbReference type="ChEBI" id="CHEBI:15377"/>
        <dbReference type="ChEBI" id="CHEBI:28938"/>
        <dbReference type="ChEBI" id="CHEBI:29991"/>
        <dbReference type="ChEBI" id="CHEBI:58048"/>
        <dbReference type="EC" id="3.5.1.1"/>
    </reaction>
</comment>
<dbReference type="FunCoup" id="W2S6B7">
    <property type="interactions" value="51"/>
</dbReference>
<dbReference type="Gene3D" id="3.40.50.1170">
    <property type="entry name" value="L-asparaginase, N-terminal domain"/>
    <property type="match status" value="1"/>
</dbReference>
<dbReference type="Proteomes" id="UP000030752">
    <property type="component" value="Unassembled WGS sequence"/>
</dbReference>
<proteinExistence type="inferred from homology"/>
<evidence type="ECO:0000256" key="6">
    <source>
        <dbReference type="PIRSR" id="PIRSR001220-2"/>
    </source>
</evidence>
<dbReference type="VEuPathDB" id="FungiDB:HMPREF1541_02623"/>
<evidence type="ECO:0000256" key="1">
    <source>
        <dbReference type="ARBA" id="ARBA00010518"/>
    </source>
</evidence>
<dbReference type="Pfam" id="PF17763">
    <property type="entry name" value="Asparaginase_C"/>
    <property type="match status" value="1"/>
</dbReference>
<evidence type="ECO:0000256" key="9">
    <source>
        <dbReference type="RuleBase" id="RU004456"/>
    </source>
</evidence>
<organism evidence="13 14">
    <name type="scientific">Cyphellophora europaea (strain CBS 101466)</name>
    <name type="common">Phialophora europaea</name>
    <dbReference type="NCBI Taxonomy" id="1220924"/>
    <lineage>
        <taxon>Eukaryota</taxon>
        <taxon>Fungi</taxon>
        <taxon>Dikarya</taxon>
        <taxon>Ascomycota</taxon>
        <taxon>Pezizomycotina</taxon>
        <taxon>Eurotiomycetes</taxon>
        <taxon>Chaetothyriomycetidae</taxon>
        <taxon>Chaetothyriales</taxon>
        <taxon>Cyphellophoraceae</taxon>
        <taxon>Cyphellophora</taxon>
    </lineage>
</organism>
<evidence type="ECO:0000256" key="7">
    <source>
        <dbReference type="PROSITE-ProRule" id="PRU10099"/>
    </source>
</evidence>
<dbReference type="eggNOG" id="KOG0503">
    <property type="taxonomic scope" value="Eukaryota"/>
</dbReference>
<dbReference type="PROSITE" id="PS00917">
    <property type="entry name" value="ASN_GLN_ASE_2"/>
    <property type="match status" value="1"/>
</dbReference>
<dbReference type="FunFam" id="3.40.50.1170:FF:000001">
    <property type="entry name" value="L-asparaginase 2"/>
    <property type="match status" value="1"/>
</dbReference>
<dbReference type="SFLD" id="SFLDS00057">
    <property type="entry name" value="Glutaminase/Asparaginase"/>
    <property type="match status" value="1"/>
</dbReference>
<sequence>MRVQSLLCFLPVLARASPNPAHLQLWTRQEGERPYNSSLQNVTIFGTGGTIASVGSSSTETVGGLGGGYSVGLGVEQVLEAVPELLERANINTFQVTNEPSGSINATHLLELSELIQAEVEKSDISGVVVTHGTDTVEETCFFLDLTVKTDKPIVCTAAMRPATAISADGPLNVLQAVILATAPNARGRGAMISLSDRIGSAFYSTKTHANALDTFHNFDAGVLGYYINQVPYFYYSAALATGKQYFNVSGLTSLPKVDILYSHQDMNPELFQFSSDNGAEGIVYAGNGAGGISRDARAAAEEVHNATGKSIVASRKVNTGFATTREWVIGSGFLNPVRARIFLQLGLTRGLDNDGIVELFGTLYPDAWTGE</sequence>
<dbReference type="EC" id="3.5.1.1" evidence="2"/>
<accession>W2S6B7</accession>
<dbReference type="SMART" id="SM00870">
    <property type="entry name" value="Asparaginase"/>
    <property type="match status" value="1"/>
</dbReference>
<feature type="domain" description="L-asparaginase N-terminal" evidence="11">
    <location>
        <begin position="41"/>
        <end position="233"/>
    </location>
</feature>
<dbReference type="Gene3D" id="3.40.50.40">
    <property type="match status" value="1"/>
</dbReference>
<dbReference type="GO" id="GO:0006530">
    <property type="term" value="P:L-asparagine catabolic process"/>
    <property type="evidence" value="ECO:0007669"/>
    <property type="project" value="UniProtKB-ARBA"/>
</dbReference>
<gene>
    <name evidence="13" type="ORF">HMPREF1541_02623</name>
</gene>
<dbReference type="InterPro" id="IPR027474">
    <property type="entry name" value="L-asparaginase_N"/>
</dbReference>
<dbReference type="CDD" id="cd08964">
    <property type="entry name" value="L-asparaginase_II"/>
    <property type="match status" value="1"/>
</dbReference>
<evidence type="ECO:0000256" key="4">
    <source>
        <dbReference type="ARBA" id="ARBA00049366"/>
    </source>
</evidence>
<evidence type="ECO:0000313" key="14">
    <source>
        <dbReference type="Proteomes" id="UP000030752"/>
    </source>
</evidence>
<keyword evidence="10" id="KW-0732">Signal</keyword>
<evidence type="ECO:0000256" key="2">
    <source>
        <dbReference type="ARBA" id="ARBA00012920"/>
    </source>
</evidence>
<dbReference type="PIRSF" id="PIRSF001220">
    <property type="entry name" value="L-ASNase_gatD"/>
    <property type="match status" value="1"/>
</dbReference>
<feature type="active site" evidence="8">
    <location>
        <position position="134"/>
    </location>
</feature>
<dbReference type="InterPro" id="IPR036152">
    <property type="entry name" value="Asp/glu_Ase-like_sf"/>
</dbReference>
<feature type="active site" description="O-isoaspartyl threonine intermediate" evidence="5">
    <location>
        <position position="50"/>
    </location>
</feature>
<evidence type="ECO:0000259" key="12">
    <source>
        <dbReference type="Pfam" id="PF17763"/>
    </source>
</evidence>
<dbReference type="EMBL" id="KB822718">
    <property type="protein sequence ID" value="ETN43464.1"/>
    <property type="molecule type" value="Genomic_DNA"/>
</dbReference>
<evidence type="ECO:0000256" key="10">
    <source>
        <dbReference type="SAM" id="SignalP"/>
    </source>
</evidence>
<evidence type="ECO:0000313" key="13">
    <source>
        <dbReference type="EMBL" id="ETN43464.1"/>
    </source>
</evidence>
<dbReference type="InterPro" id="IPR037152">
    <property type="entry name" value="L-asparaginase_N_sf"/>
</dbReference>
<dbReference type="GO" id="GO:0004067">
    <property type="term" value="F:asparaginase activity"/>
    <property type="evidence" value="ECO:0007669"/>
    <property type="project" value="UniProtKB-UniRule"/>
</dbReference>
<dbReference type="SUPFAM" id="SSF53774">
    <property type="entry name" value="Glutaminase/Asparaginase"/>
    <property type="match status" value="1"/>
</dbReference>
<feature type="domain" description="Asparaginase/glutaminase C-terminal" evidence="12">
    <location>
        <begin position="257"/>
        <end position="361"/>
    </location>
</feature>
<evidence type="ECO:0000256" key="8">
    <source>
        <dbReference type="PROSITE-ProRule" id="PRU10100"/>
    </source>
</evidence>
<evidence type="ECO:0000256" key="5">
    <source>
        <dbReference type="PIRSR" id="PIRSR001220-1"/>
    </source>
</evidence>
<dbReference type="InParanoid" id="W2S6B7"/>
<feature type="chain" id="PRO_5004824150" description="asparaginase" evidence="10">
    <location>
        <begin position="17"/>
        <end position="372"/>
    </location>
</feature>
<dbReference type="PANTHER" id="PTHR11707">
    <property type="entry name" value="L-ASPARAGINASE"/>
    <property type="match status" value="1"/>
</dbReference>
<keyword evidence="14" id="KW-1185">Reference proteome</keyword>
<dbReference type="InterPro" id="IPR004550">
    <property type="entry name" value="AsnASE_II"/>
</dbReference>
<evidence type="ECO:0000256" key="3">
    <source>
        <dbReference type="ARBA" id="ARBA00022801"/>
    </source>
</evidence>
<feature type="signal peptide" evidence="10">
    <location>
        <begin position="1"/>
        <end position="16"/>
    </location>
</feature>
<dbReference type="InterPro" id="IPR040919">
    <property type="entry name" value="Asparaginase_C"/>
</dbReference>
<dbReference type="OrthoDB" id="542841at2759"/>
<dbReference type="AlphaFoldDB" id="W2S6B7"/>
<dbReference type="STRING" id="1220924.W2S6B7"/>
<dbReference type="PIRSF" id="PIRSF500176">
    <property type="entry name" value="L_ASNase"/>
    <property type="match status" value="1"/>
</dbReference>
<comment type="similarity">
    <text evidence="1 9">Belongs to the asparaginase 1 family.</text>
</comment>
<dbReference type="RefSeq" id="XP_008715200.1">
    <property type="nucleotide sequence ID" value="XM_008716978.1"/>
</dbReference>
<keyword evidence="3" id="KW-0378">Hydrolase</keyword>
<dbReference type="NCBIfam" id="TIGR00520">
    <property type="entry name" value="asnASE_II"/>
    <property type="match status" value="1"/>
</dbReference>
<dbReference type="InterPro" id="IPR020827">
    <property type="entry name" value="Asparaginase/glutaminase_AS1"/>
</dbReference>
<dbReference type="HOGENOM" id="CLU_019134_1_1_1"/>
<dbReference type="GeneID" id="19969962"/>
<protein>
    <recommendedName>
        <fullName evidence="2">asparaginase</fullName>
        <ecNumber evidence="2">3.5.1.1</ecNumber>
    </recommendedName>
</protein>
<name>W2S6B7_CYPE1</name>
<dbReference type="PROSITE" id="PS51732">
    <property type="entry name" value="ASN_GLN_ASE_3"/>
    <property type="match status" value="1"/>
</dbReference>
<dbReference type="Pfam" id="PF00710">
    <property type="entry name" value="Asparaginase"/>
    <property type="match status" value="1"/>
</dbReference>
<feature type="binding site" evidence="6">
    <location>
        <position position="101"/>
    </location>
    <ligand>
        <name>substrate</name>
    </ligand>
</feature>
<dbReference type="PANTHER" id="PTHR11707:SF28">
    <property type="entry name" value="60 KDA LYSOPHOSPHOLIPASE"/>
    <property type="match status" value="1"/>
</dbReference>
<dbReference type="InterPro" id="IPR027473">
    <property type="entry name" value="L-asparaginase_C"/>
</dbReference>
<dbReference type="InterPro" id="IPR027475">
    <property type="entry name" value="Asparaginase/glutaminase_AS2"/>
</dbReference>
<feature type="binding site" evidence="6">
    <location>
        <begin position="134"/>
        <end position="135"/>
    </location>
    <ligand>
        <name>substrate</name>
    </ligand>
</feature>
<evidence type="ECO:0000259" key="11">
    <source>
        <dbReference type="Pfam" id="PF00710"/>
    </source>
</evidence>